<gene>
    <name evidence="1" type="ORF">S01H1_62513</name>
</gene>
<protein>
    <recommendedName>
        <fullName evidence="2">Photosystem I assembly BtpA</fullName>
    </recommendedName>
</protein>
<proteinExistence type="predicted"/>
<reference evidence="1" key="1">
    <citation type="journal article" date="2014" name="Front. Microbiol.">
        <title>High frequency of phylogenetically diverse reductive dehalogenase-homologous genes in deep subseafloor sedimentary metagenomes.</title>
        <authorList>
            <person name="Kawai M."/>
            <person name="Futagami T."/>
            <person name="Toyoda A."/>
            <person name="Takaki Y."/>
            <person name="Nishi S."/>
            <person name="Hori S."/>
            <person name="Arai W."/>
            <person name="Tsubouchi T."/>
            <person name="Morono Y."/>
            <person name="Uchiyama I."/>
            <person name="Ito T."/>
            <person name="Fujiyama A."/>
            <person name="Inagaki F."/>
            <person name="Takami H."/>
        </authorList>
    </citation>
    <scope>NUCLEOTIDE SEQUENCE</scope>
    <source>
        <strain evidence="1">Expedition CK06-06</strain>
    </source>
</reference>
<sequence>MTPEWKNKQDSLRLKNLREMFGVEKPVIGMIHLPPLPGAPNYQGDGMEPIIDWALRDVETYQRVGIDGLIVENMWDHPYFVGEDVPPEEMTAQAVAAREVIKAARVPTGINVVHNGGRVTLSIAVAAGAEFVRICILTGARLWDTGQFDHGCAARLLR</sequence>
<name>X0XE99_9ZZZZ</name>
<dbReference type="EMBL" id="BARS01041065">
    <property type="protein sequence ID" value="GAG41430.1"/>
    <property type="molecule type" value="Genomic_DNA"/>
</dbReference>
<evidence type="ECO:0000313" key="1">
    <source>
        <dbReference type="EMBL" id="GAG41430.1"/>
    </source>
</evidence>
<comment type="caution">
    <text evidence="1">The sequence shown here is derived from an EMBL/GenBank/DDBJ whole genome shotgun (WGS) entry which is preliminary data.</text>
</comment>
<dbReference type="AlphaFoldDB" id="X0XE99"/>
<evidence type="ECO:0008006" key="2">
    <source>
        <dbReference type="Google" id="ProtNLM"/>
    </source>
</evidence>
<dbReference type="PANTHER" id="PTHR21381">
    <property type="entry name" value="ZGC:162297"/>
    <property type="match status" value="1"/>
</dbReference>
<dbReference type="InterPro" id="IPR005137">
    <property type="entry name" value="BtpA"/>
</dbReference>
<organism evidence="1">
    <name type="scientific">marine sediment metagenome</name>
    <dbReference type="NCBI Taxonomy" id="412755"/>
    <lineage>
        <taxon>unclassified sequences</taxon>
        <taxon>metagenomes</taxon>
        <taxon>ecological metagenomes</taxon>
    </lineage>
</organism>
<dbReference type="Pfam" id="PF03437">
    <property type="entry name" value="BtpA"/>
    <property type="match status" value="1"/>
</dbReference>
<accession>X0XE99</accession>
<dbReference type="PANTHER" id="PTHR21381:SF3">
    <property type="entry name" value="SGC REGION PROTEIN SGCQ-RELATED"/>
    <property type="match status" value="1"/>
</dbReference>
<feature type="non-terminal residue" evidence="1">
    <location>
        <position position="158"/>
    </location>
</feature>